<keyword evidence="3" id="KW-1185">Reference proteome</keyword>
<dbReference type="Proteomes" id="UP000054023">
    <property type="component" value="Unassembled WGS sequence"/>
</dbReference>
<organism evidence="2 3">
    <name type="scientific">Nesterenkonia jeotgali</name>
    <dbReference type="NCBI Taxonomy" id="317018"/>
    <lineage>
        <taxon>Bacteria</taxon>
        <taxon>Bacillati</taxon>
        <taxon>Actinomycetota</taxon>
        <taxon>Actinomycetes</taxon>
        <taxon>Micrococcales</taxon>
        <taxon>Micrococcaceae</taxon>
        <taxon>Nesterenkonia</taxon>
    </lineage>
</organism>
<evidence type="ECO:0000256" key="1">
    <source>
        <dbReference type="SAM" id="Phobius"/>
    </source>
</evidence>
<keyword evidence="1" id="KW-1133">Transmembrane helix</keyword>
<keyword evidence="1" id="KW-0812">Transmembrane</keyword>
<evidence type="ECO:0000313" key="2">
    <source>
        <dbReference type="EMBL" id="KUG58074.1"/>
    </source>
</evidence>
<feature type="transmembrane region" description="Helical" evidence="1">
    <location>
        <begin position="65"/>
        <end position="81"/>
    </location>
</feature>
<name>A0A0W8IDS6_9MICC</name>
<proteinExistence type="predicted"/>
<feature type="transmembrane region" description="Helical" evidence="1">
    <location>
        <begin position="32"/>
        <end position="53"/>
    </location>
</feature>
<evidence type="ECO:0000313" key="3">
    <source>
        <dbReference type="Proteomes" id="UP000054023"/>
    </source>
</evidence>
<evidence type="ECO:0008006" key="4">
    <source>
        <dbReference type="Google" id="ProtNLM"/>
    </source>
</evidence>
<protein>
    <recommendedName>
        <fullName evidence="4">Transmembrane protein</fullName>
    </recommendedName>
</protein>
<feature type="transmembrane region" description="Helical" evidence="1">
    <location>
        <begin position="124"/>
        <end position="145"/>
    </location>
</feature>
<dbReference type="AlphaFoldDB" id="A0A0W8IDS6"/>
<comment type="caution">
    <text evidence="2">The sequence shown here is derived from an EMBL/GenBank/DDBJ whole genome shotgun (WGS) entry which is preliminary data.</text>
</comment>
<keyword evidence="1" id="KW-0472">Membrane</keyword>
<dbReference type="EMBL" id="LQBM01000004">
    <property type="protein sequence ID" value="KUG58074.1"/>
    <property type="molecule type" value="Genomic_DNA"/>
</dbReference>
<dbReference type="RefSeq" id="WP_058889306.1">
    <property type="nucleotide sequence ID" value="NZ_LQBM01000004.1"/>
</dbReference>
<dbReference type="OrthoDB" id="5123165at2"/>
<dbReference type="STRING" id="317018.AVL63_06220"/>
<reference evidence="3" key="1">
    <citation type="submission" date="2015-12" db="EMBL/GenBank/DDBJ databases">
        <authorList>
            <person name="Nair G.R."/>
            <person name="Kaur G."/>
            <person name="Mayilraj S."/>
        </authorList>
    </citation>
    <scope>NUCLEOTIDE SEQUENCE [LARGE SCALE GENOMIC DNA]</scope>
    <source>
        <strain evidence="3">CD08_7</strain>
    </source>
</reference>
<sequence length="155" mass="16123">MEKNSLGVSPTEAASALDTLTEDRARLASQTAVPRTLMAAFGGVAAWWVASAASTSPGENYEPPTSGWLALVGALIITHLLQRETGLRLRSMGARAGWALAGILAACLVLFSVSLGLVSLGLPWAVALTALVAFATTTWLAGLAYRSALGELRRD</sequence>
<accession>A0A0W8IDS6</accession>
<feature type="transmembrane region" description="Helical" evidence="1">
    <location>
        <begin position="93"/>
        <end position="118"/>
    </location>
</feature>
<gene>
    <name evidence="2" type="ORF">AVL63_06220</name>
</gene>